<evidence type="ECO:0000313" key="3">
    <source>
        <dbReference type="Proteomes" id="UP001321047"/>
    </source>
</evidence>
<keyword evidence="1" id="KW-0472">Membrane</keyword>
<dbReference type="Proteomes" id="UP001321047">
    <property type="component" value="Unassembled WGS sequence"/>
</dbReference>
<dbReference type="EMBL" id="JAOPJZ010000009">
    <property type="protein sequence ID" value="MCU4752750.1"/>
    <property type="molecule type" value="Genomic_DNA"/>
</dbReference>
<dbReference type="RefSeq" id="WP_342809080.1">
    <property type="nucleotide sequence ID" value="NZ_JAOPJZ010000009.1"/>
</dbReference>
<keyword evidence="1" id="KW-0812">Transmembrane</keyword>
<reference evidence="2 3" key="1">
    <citation type="submission" date="2022-09" db="EMBL/GenBank/DDBJ databases">
        <title>Enrichment on poylsaccharides allowed isolation of novel metabolic and taxonomic groups of Haloarchaea.</title>
        <authorList>
            <person name="Sorokin D.Y."/>
            <person name="Elcheninov A.G."/>
            <person name="Khizhniak T.V."/>
            <person name="Kolganova T.V."/>
            <person name="Kublanov I.V."/>
        </authorList>
    </citation>
    <scope>NUCLEOTIDE SEQUENCE [LARGE SCALE GENOMIC DNA]</scope>
    <source>
        <strain evidence="2 3">AArc-curdl1</strain>
    </source>
</reference>
<keyword evidence="1" id="KW-1133">Transmembrane helix</keyword>
<proteinExistence type="predicted"/>
<sequence length="41" mass="4355">MGLSDGLTDVFAPEFLEALLVLAIVVVFVLSVLGLVLVLLR</sequence>
<name>A0AAP2Z9M2_9EURY</name>
<gene>
    <name evidence="2" type="ORF">OB919_12320</name>
</gene>
<comment type="caution">
    <text evidence="2">The sequence shown here is derived from an EMBL/GenBank/DDBJ whole genome shotgun (WGS) entry which is preliminary data.</text>
</comment>
<protein>
    <submittedName>
        <fullName evidence="2">Uncharacterized protein</fullName>
    </submittedName>
</protein>
<keyword evidence="3" id="KW-1185">Reference proteome</keyword>
<evidence type="ECO:0000256" key="1">
    <source>
        <dbReference type="SAM" id="Phobius"/>
    </source>
</evidence>
<dbReference type="AlphaFoldDB" id="A0AAP2Z9M2"/>
<organism evidence="2 3">
    <name type="scientific">Natronosalvus hydrolyticus</name>
    <dbReference type="NCBI Taxonomy" id="2979988"/>
    <lineage>
        <taxon>Archaea</taxon>
        <taxon>Methanobacteriati</taxon>
        <taxon>Methanobacteriota</taxon>
        <taxon>Stenosarchaea group</taxon>
        <taxon>Halobacteria</taxon>
        <taxon>Halobacteriales</taxon>
        <taxon>Natrialbaceae</taxon>
        <taxon>Natronosalvus</taxon>
    </lineage>
</organism>
<evidence type="ECO:0000313" key="2">
    <source>
        <dbReference type="EMBL" id="MCU4752750.1"/>
    </source>
</evidence>
<feature type="transmembrane region" description="Helical" evidence="1">
    <location>
        <begin position="20"/>
        <end position="40"/>
    </location>
</feature>
<accession>A0AAP2Z9M2</accession>